<dbReference type="RefSeq" id="WP_071454410.1">
    <property type="nucleotide sequence ID" value="NZ_CP017675.1"/>
</dbReference>
<dbReference type="OrthoDB" id="574128at2"/>
<proteinExistence type="predicted"/>
<dbReference type="AlphaFoldDB" id="A0A1J0ADA3"/>
<dbReference type="EMBL" id="CP017675">
    <property type="protein sequence ID" value="APB33888.1"/>
    <property type="molecule type" value="Genomic_DNA"/>
</dbReference>
<dbReference type="Proteomes" id="UP000180235">
    <property type="component" value="Chromosome"/>
</dbReference>
<organism evidence="1 2">
    <name type="scientific">Gloeomargarita lithophora Alchichica-D10</name>
    <dbReference type="NCBI Taxonomy" id="1188229"/>
    <lineage>
        <taxon>Bacteria</taxon>
        <taxon>Bacillati</taxon>
        <taxon>Cyanobacteriota</taxon>
        <taxon>Cyanophyceae</taxon>
        <taxon>Gloeomargaritales</taxon>
        <taxon>Gloeomargaritaceae</taxon>
        <taxon>Gloeomargarita</taxon>
    </lineage>
</organism>
<gene>
    <name evidence="1" type="ORF">GlitD10_1565</name>
</gene>
<keyword evidence="2" id="KW-1185">Reference proteome</keyword>
<name>A0A1J0ADA3_9CYAN</name>
<dbReference type="KEGG" id="glt:GlitD10_1565"/>
<dbReference type="STRING" id="1188229.GlitD10_1565"/>
<accession>A0A1J0ADA3</accession>
<evidence type="ECO:0000313" key="2">
    <source>
        <dbReference type="Proteomes" id="UP000180235"/>
    </source>
</evidence>
<reference evidence="1 2" key="1">
    <citation type="submission" date="2016-10" db="EMBL/GenBank/DDBJ databases">
        <title>Description of Gloeomargarita lithophora gen. nov., sp. nov., a thylakoid-bearing basal-branching cyanobacterium with intracellular carbonates, and proposal for Gloeomargaritales ord. nov.</title>
        <authorList>
            <person name="Moreira D."/>
            <person name="Tavera R."/>
            <person name="Benzerara K."/>
            <person name="Skouri-Panet F."/>
            <person name="Couradeau E."/>
            <person name="Gerard E."/>
            <person name="Loussert C."/>
            <person name="Novelo E."/>
            <person name="Zivanovic Y."/>
            <person name="Lopez-Garcia P."/>
        </authorList>
    </citation>
    <scope>NUCLEOTIDE SEQUENCE [LARGE SCALE GENOMIC DNA]</scope>
    <source>
        <strain evidence="1 2">D10</strain>
    </source>
</reference>
<evidence type="ECO:0000313" key="1">
    <source>
        <dbReference type="EMBL" id="APB33888.1"/>
    </source>
</evidence>
<sequence>MTIKNHYTLIHLQRQLADYRPQLEKALAAIQVLEQADPESETFSDALATLHVCATILEPYSQGLLTAIDAYTEDN</sequence>
<protein>
    <submittedName>
        <fullName evidence="1">Uncharacterized protein</fullName>
    </submittedName>
</protein>